<dbReference type="EMBL" id="CP002160">
    <property type="protein sequence ID" value="ADL51673.1"/>
    <property type="molecule type" value="Genomic_DNA"/>
</dbReference>
<dbReference type="Proteomes" id="UP000002730">
    <property type="component" value="Chromosome"/>
</dbReference>
<dbReference type="KEGG" id="ccb:Clocel_1929"/>
<feature type="compositionally biased region" description="Polar residues" evidence="1">
    <location>
        <begin position="102"/>
        <end position="118"/>
    </location>
</feature>
<evidence type="ECO:0000256" key="2">
    <source>
        <dbReference type="SAM" id="Phobius"/>
    </source>
</evidence>
<dbReference type="AlphaFoldDB" id="D9SLF7"/>
<feature type="transmembrane region" description="Helical" evidence="2">
    <location>
        <begin position="21"/>
        <end position="40"/>
    </location>
</feature>
<keyword evidence="2" id="KW-1133">Transmembrane helix</keyword>
<dbReference type="OrthoDB" id="1634070at2"/>
<keyword evidence="4" id="KW-1185">Reference proteome</keyword>
<evidence type="ECO:0000313" key="3">
    <source>
        <dbReference type="EMBL" id="ADL51673.1"/>
    </source>
</evidence>
<keyword evidence="2" id="KW-0812">Transmembrane</keyword>
<dbReference type="RefSeq" id="WP_010077109.1">
    <property type="nucleotide sequence ID" value="NC_014393.1"/>
</dbReference>
<dbReference type="STRING" id="573061.Clocel_1929"/>
<dbReference type="eggNOG" id="ENOG50330Z5">
    <property type="taxonomic scope" value="Bacteria"/>
</dbReference>
<sequence length="189" mass="20851">MDIGVIKKLTDFIEKKIGYKNFVVAGLVIGILMVFGSTLLPSKTTNLSKSEVEVSGYSESEYQYKTQLEQQLKSTLSKIKGIGDVDVMIYVSKSEEKVPVFNENNQDSNTKENASSGGERTINQKNDNKTVVTTNNEPFISSTKMPEITGVVVVAQGADNEATRLRITKTVVNLFGLTYDKVNVHSMKN</sequence>
<accession>D9SLF7</accession>
<keyword evidence="2" id="KW-0472">Membrane</keyword>
<reference evidence="3 4" key="1">
    <citation type="submission" date="2010-08" db="EMBL/GenBank/DDBJ databases">
        <title>Complete sequence of Clostridium cellulovorans 743B.</title>
        <authorList>
            <consortium name="US DOE Joint Genome Institute"/>
            <person name="Lucas S."/>
            <person name="Copeland A."/>
            <person name="Lapidus A."/>
            <person name="Cheng J.-F."/>
            <person name="Bruce D."/>
            <person name="Goodwin L."/>
            <person name="Pitluck S."/>
            <person name="Chertkov O."/>
            <person name="Detter J.C."/>
            <person name="Han C."/>
            <person name="Tapia R."/>
            <person name="Land M."/>
            <person name="Hauser L."/>
            <person name="Chang Y.-J."/>
            <person name="Jeffries C."/>
            <person name="Kyrpides N."/>
            <person name="Ivanova N."/>
            <person name="Mikhailova N."/>
            <person name="Hemme C.L."/>
            <person name="Woyke T."/>
        </authorList>
    </citation>
    <scope>NUCLEOTIDE SEQUENCE [LARGE SCALE GENOMIC DNA]</scope>
    <source>
        <strain evidence="4">ATCC 35296 / DSM 3052 / OCM 3 / 743B</strain>
    </source>
</reference>
<gene>
    <name evidence="3" type="ordered locus">Clocel_1929</name>
</gene>
<proteinExistence type="predicted"/>
<organism evidence="3 4">
    <name type="scientific">Clostridium cellulovorans (strain ATCC 35296 / DSM 3052 / OCM 3 / 743B)</name>
    <dbReference type="NCBI Taxonomy" id="573061"/>
    <lineage>
        <taxon>Bacteria</taxon>
        <taxon>Bacillati</taxon>
        <taxon>Bacillota</taxon>
        <taxon>Clostridia</taxon>
        <taxon>Eubacteriales</taxon>
        <taxon>Clostridiaceae</taxon>
        <taxon>Clostridium</taxon>
    </lineage>
</organism>
<evidence type="ECO:0000256" key="1">
    <source>
        <dbReference type="SAM" id="MobiDB-lite"/>
    </source>
</evidence>
<protein>
    <submittedName>
        <fullName evidence="3">Stage III sporulation protein AG</fullName>
    </submittedName>
</protein>
<dbReference type="HOGENOM" id="CLU_071454_2_0_9"/>
<name>D9SLF7_CLOC7</name>
<evidence type="ECO:0000313" key="4">
    <source>
        <dbReference type="Proteomes" id="UP000002730"/>
    </source>
</evidence>
<feature type="region of interest" description="Disordered" evidence="1">
    <location>
        <begin position="101"/>
        <end position="125"/>
    </location>
</feature>